<proteinExistence type="predicted"/>
<sequence>MFFQPRSRARLNFLSLSFVNCLVYIRFCTYCDDLDFPTTQLLINRLGNWRVWLPSLEVSSDSVAYVSDIDLELNGPELEVDLRSKWDVDLGLKGIQVEVAQSDFISGLCNAWPRAKSIVWS</sequence>
<name>A0A5B0MU08_PUCGR</name>
<dbReference type="AlphaFoldDB" id="A0A5B0MU08"/>
<accession>A0A5B0MU08</accession>
<dbReference type="EMBL" id="VSWC01000132">
    <property type="protein sequence ID" value="KAA1079903.1"/>
    <property type="molecule type" value="Genomic_DNA"/>
</dbReference>
<comment type="caution">
    <text evidence="1">The sequence shown here is derived from an EMBL/GenBank/DDBJ whole genome shotgun (WGS) entry which is preliminary data.</text>
</comment>
<evidence type="ECO:0000313" key="1">
    <source>
        <dbReference type="EMBL" id="KAA1079903.1"/>
    </source>
</evidence>
<dbReference type="Proteomes" id="UP000324748">
    <property type="component" value="Unassembled WGS sequence"/>
</dbReference>
<gene>
    <name evidence="1" type="ORF">PGT21_027187</name>
</gene>
<protein>
    <submittedName>
        <fullName evidence="1">Uncharacterized protein</fullName>
    </submittedName>
</protein>
<reference evidence="1 2" key="1">
    <citation type="submission" date="2019-05" db="EMBL/GenBank/DDBJ databases">
        <title>Emergence of the Ug99 lineage of the wheat stem rust pathogen through somatic hybridization.</title>
        <authorList>
            <person name="Li F."/>
            <person name="Upadhyaya N.M."/>
            <person name="Sperschneider J."/>
            <person name="Matny O."/>
            <person name="Nguyen-Phuc H."/>
            <person name="Mago R."/>
            <person name="Raley C."/>
            <person name="Miller M.E."/>
            <person name="Silverstein K.A.T."/>
            <person name="Henningsen E."/>
            <person name="Hirsch C.D."/>
            <person name="Visser B."/>
            <person name="Pretorius Z.A."/>
            <person name="Steffenson B.J."/>
            <person name="Schwessinger B."/>
            <person name="Dodds P.N."/>
            <person name="Figueroa M."/>
        </authorList>
    </citation>
    <scope>NUCLEOTIDE SEQUENCE [LARGE SCALE GENOMIC DNA]</scope>
    <source>
        <strain evidence="1">21-0</strain>
    </source>
</reference>
<evidence type="ECO:0000313" key="2">
    <source>
        <dbReference type="Proteomes" id="UP000324748"/>
    </source>
</evidence>
<organism evidence="1 2">
    <name type="scientific">Puccinia graminis f. sp. tritici</name>
    <dbReference type="NCBI Taxonomy" id="56615"/>
    <lineage>
        <taxon>Eukaryota</taxon>
        <taxon>Fungi</taxon>
        <taxon>Dikarya</taxon>
        <taxon>Basidiomycota</taxon>
        <taxon>Pucciniomycotina</taxon>
        <taxon>Pucciniomycetes</taxon>
        <taxon>Pucciniales</taxon>
        <taxon>Pucciniaceae</taxon>
        <taxon>Puccinia</taxon>
    </lineage>
</organism>
<keyword evidence="2" id="KW-1185">Reference proteome</keyword>